<keyword evidence="8" id="KW-1185">Reference proteome</keyword>
<protein>
    <submittedName>
        <fullName evidence="7">Putative bicarbonate transporter, IctB family</fullName>
    </submittedName>
</protein>
<dbReference type="NCBIfam" id="TIGR00947">
    <property type="entry name" value="2A73"/>
    <property type="match status" value="1"/>
</dbReference>
<comment type="subcellular location">
    <subcellularLocation>
        <location evidence="1">Membrane</location>
        <topology evidence="1">Multi-pass membrane protein</topology>
    </subcellularLocation>
</comment>
<dbReference type="InterPro" id="IPR006007">
    <property type="entry name" value="Inorganic_carbon_transpt"/>
</dbReference>
<feature type="transmembrane region" description="Helical" evidence="5">
    <location>
        <begin position="438"/>
        <end position="456"/>
    </location>
</feature>
<keyword evidence="3 5" id="KW-1133">Transmembrane helix</keyword>
<feature type="transmembrane region" description="Helical" evidence="5">
    <location>
        <begin position="148"/>
        <end position="165"/>
    </location>
</feature>
<dbReference type="EMBL" id="MRCG01000002">
    <property type="protein sequence ID" value="OKH50049.1"/>
    <property type="molecule type" value="Genomic_DNA"/>
</dbReference>
<evidence type="ECO:0000313" key="7">
    <source>
        <dbReference type="EMBL" id="OKH50049.1"/>
    </source>
</evidence>
<dbReference type="Pfam" id="PF04932">
    <property type="entry name" value="Wzy_C"/>
    <property type="match status" value="1"/>
</dbReference>
<evidence type="ECO:0000256" key="1">
    <source>
        <dbReference type="ARBA" id="ARBA00004141"/>
    </source>
</evidence>
<feature type="transmembrane region" description="Helical" evidence="5">
    <location>
        <begin position="277"/>
        <end position="297"/>
    </location>
</feature>
<evidence type="ECO:0000313" key="8">
    <source>
        <dbReference type="Proteomes" id="UP000185557"/>
    </source>
</evidence>
<dbReference type="InterPro" id="IPR007016">
    <property type="entry name" value="O-antigen_ligase-rel_domated"/>
</dbReference>
<dbReference type="STRING" id="549789.NIES30_04910"/>
<dbReference type="Proteomes" id="UP000185557">
    <property type="component" value="Unassembled WGS sequence"/>
</dbReference>
<feature type="transmembrane region" description="Helical" evidence="5">
    <location>
        <begin position="360"/>
        <end position="386"/>
    </location>
</feature>
<keyword evidence="4 5" id="KW-0472">Membrane</keyword>
<keyword evidence="2 5" id="KW-0812">Transmembrane</keyword>
<dbReference type="InterPro" id="IPR051533">
    <property type="entry name" value="WaaL-like"/>
</dbReference>
<feature type="transmembrane region" description="Helical" evidence="5">
    <location>
        <begin position="118"/>
        <end position="136"/>
    </location>
</feature>
<feature type="transmembrane region" description="Helical" evidence="5">
    <location>
        <begin position="249"/>
        <end position="270"/>
    </location>
</feature>
<dbReference type="PANTHER" id="PTHR37422">
    <property type="entry name" value="TEICHURONIC ACID BIOSYNTHESIS PROTEIN TUAE"/>
    <property type="match status" value="1"/>
</dbReference>
<feature type="transmembrane region" description="Helical" evidence="5">
    <location>
        <begin position="226"/>
        <end position="243"/>
    </location>
</feature>
<feature type="transmembrane region" description="Helical" evidence="5">
    <location>
        <begin position="41"/>
        <end position="60"/>
    </location>
</feature>
<evidence type="ECO:0000256" key="5">
    <source>
        <dbReference type="SAM" id="Phobius"/>
    </source>
</evidence>
<dbReference type="RefSeq" id="WP_073607289.1">
    <property type="nucleotide sequence ID" value="NZ_MRCG01000002.1"/>
</dbReference>
<proteinExistence type="predicted"/>
<dbReference type="GO" id="GO:0016020">
    <property type="term" value="C:membrane"/>
    <property type="evidence" value="ECO:0007669"/>
    <property type="project" value="UniProtKB-SubCell"/>
</dbReference>
<dbReference type="PANTHER" id="PTHR37422:SF22">
    <property type="entry name" value="SLR1515 PROTEIN"/>
    <property type="match status" value="1"/>
</dbReference>
<dbReference type="OrthoDB" id="9806320at2"/>
<comment type="caution">
    <text evidence="7">The sequence shown here is derived from an EMBL/GenBank/DDBJ whole genome shotgun (WGS) entry which is preliminary data.</text>
</comment>
<gene>
    <name evidence="7" type="ORF">NIES30_04910</name>
</gene>
<accession>A0A1U7J9F2</accession>
<evidence type="ECO:0000256" key="4">
    <source>
        <dbReference type="ARBA" id="ARBA00023136"/>
    </source>
</evidence>
<name>A0A1U7J9F2_9CYAN</name>
<feature type="transmembrane region" description="Helical" evidence="5">
    <location>
        <begin position="91"/>
        <end position="112"/>
    </location>
</feature>
<feature type="transmembrane region" description="Helical" evidence="5">
    <location>
        <begin position="407"/>
        <end position="426"/>
    </location>
</feature>
<reference evidence="7 8" key="1">
    <citation type="submission" date="2016-11" db="EMBL/GenBank/DDBJ databases">
        <title>Draft Genome Sequences of Nine Cyanobacterial Strains from Diverse Habitats.</title>
        <authorList>
            <person name="Zhu T."/>
            <person name="Hou S."/>
            <person name="Lu X."/>
            <person name="Hess W.R."/>
        </authorList>
    </citation>
    <scope>NUCLEOTIDE SEQUENCE [LARGE SCALE GENOMIC DNA]</scope>
    <source>
        <strain evidence="7 8">NIES-30</strain>
    </source>
</reference>
<evidence type="ECO:0000259" key="6">
    <source>
        <dbReference type="Pfam" id="PF04932"/>
    </source>
</evidence>
<feature type="transmembrane region" description="Helical" evidence="5">
    <location>
        <begin position="201"/>
        <end position="219"/>
    </location>
</feature>
<feature type="transmembrane region" description="Helical" evidence="5">
    <location>
        <begin position="66"/>
        <end position="84"/>
    </location>
</feature>
<evidence type="ECO:0000256" key="2">
    <source>
        <dbReference type="ARBA" id="ARBA00022692"/>
    </source>
</evidence>
<organism evidence="7 8">
    <name type="scientific">Phormidium tenue NIES-30</name>
    <dbReference type="NCBI Taxonomy" id="549789"/>
    <lineage>
        <taxon>Bacteria</taxon>
        <taxon>Bacillati</taxon>
        <taxon>Cyanobacteriota</taxon>
        <taxon>Cyanophyceae</taxon>
        <taxon>Oscillatoriophycideae</taxon>
        <taxon>Oscillatoriales</taxon>
        <taxon>Oscillatoriaceae</taxon>
        <taxon>Phormidium</taxon>
    </lineage>
</organism>
<evidence type="ECO:0000256" key="3">
    <source>
        <dbReference type="ARBA" id="ARBA00022989"/>
    </source>
</evidence>
<feature type="domain" description="O-antigen ligase-related" evidence="6">
    <location>
        <begin position="231"/>
        <end position="382"/>
    </location>
</feature>
<sequence length="466" mass="51452">MLTDFWQQLTLSGFALEQWRDASLIHRLLAPLRRWRQDSWLLRWGDWIGLAIVVLLFALAPYVSTTLIGVLLLAAAALWALLTLTDEAGAGLSPVHLTVAVYWGVMVLATAFSPVRGAAVSGLIKLTLNILLFLLIARVARQPRARGLLILAYILTTLPVSIYGLRQYFFGATALATWVDSNSAVADVTRVYSFLGNPNLLAGYLIPGVMLSAAAVFAWPRWVPKGLAILATLVNTLCLILTLSRGGWIGFLIAGFVLMTLVVQYWSVWFSPFWKRWALPLLLGGAAAVVIAGVISVDSLRARVLSIFVGRADSSNNFRMNVWAAVIDMIRARPVLGIGPGNDAFNAVYPLFQRPRYTALSAYSVFLEVLVEGGIIGLTAFLWLLLLIFHQGWVQLQRLRVTQDQQGYWLMGAIASITGILGQGIADTVMYRPQISTLWWMAIALVASYYPAQQVWSGRSFKVRQE</sequence>
<dbReference type="AlphaFoldDB" id="A0A1U7J9F2"/>